<evidence type="ECO:0000256" key="1">
    <source>
        <dbReference type="ARBA" id="ARBA00006270"/>
    </source>
</evidence>
<dbReference type="SMART" id="SM00174">
    <property type="entry name" value="RHO"/>
    <property type="match status" value="1"/>
</dbReference>
<keyword evidence="6" id="KW-0636">Prenylation</keyword>
<accession>G4VQ12</accession>
<dbReference type="Proteomes" id="UP000008854">
    <property type="component" value="Unassembled WGS sequence"/>
</dbReference>
<dbReference type="SUPFAM" id="SSF52540">
    <property type="entry name" value="P-loop containing nucleoside triphosphate hydrolases"/>
    <property type="match status" value="1"/>
</dbReference>
<dbReference type="PROSITE" id="PS51421">
    <property type="entry name" value="RAS"/>
    <property type="match status" value="1"/>
</dbReference>
<dbReference type="AlphaFoldDB" id="G4VQ12"/>
<dbReference type="STRING" id="6183.G4VQ12"/>
<dbReference type="SMART" id="SM00173">
    <property type="entry name" value="RAS"/>
    <property type="match status" value="1"/>
</dbReference>
<dbReference type="eggNOG" id="KOG0098">
    <property type="taxonomic scope" value="Eukaryota"/>
</dbReference>
<dbReference type="GO" id="GO:0003924">
    <property type="term" value="F:GTPase activity"/>
    <property type="evidence" value="ECO:0007669"/>
    <property type="project" value="InterPro"/>
</dbReference>
<dbReference type="FunFam" id="3.40.50.300:FF:000263">
    <property type="entry name" value="Ras-related protein RABB1c"/>
    <property type="match status" value="1"/>
</dbReference>
<reference evidence="9" key="1">
    <citation type="journal article" date="2012" name="PLoS Negl. Trop. Dis.">
        <title>A systematically improved high quality genome and transcriptome of the human blood fluke Schistosoma mansoni.</title>
        <authorList>
            <person name="Protasio A.V."/>
            <person name="Tsai I.J."/>
            <person name="Babbage A."/>
            <person name="Nichol S."/>
            <person name="Hunt M."/>
            <person name="Aslett M.A."/>
            <person name="De Silva N."/>
            <person name="Velarde G.S."/>
            <person name="Anderson T.J."/>
            <person name="Clark R.C."/>
            <person name="Davidson C."/>
            <person name="Dillon G.P."/>
            <person name="Holroyd N.E."/>
            <person name="LoVerde P.T."/>
            <person name="Lloyd C."/>
            <person name="McQuillan J."/>
            <person name="Oliveira G."/>
            <person name="Otto T.D."/>
            <person name="Parker-Manuel S.J."/>
            <person name="Quail M.A."/>
            <person name="Wilson R.A."/>
            <person name="Zerlotini A."/>
            <person name="Dunne D.W."/>
            <person name="Berriman M."/>
        </authorList>
    </citation>
    <scope>NUCLEOTIDE SEQUENCE [LARGE SCALE GENOMIC DNA]</scope>
    <source>
        <strain evidence="9">Puerto Rican</strain>
    </source>
</reference>
<evidence type="ECO:0000313" key="9">
    <source>
        <dbReference type="Proteomes" id="UP000008854"/>
    </source>
</evidence>
<keyword evidence="5" id="KW-0449">Lipoprotein</keyword>
<dbReference type="GeneID" id="8345133"/>
<dbReference type="CDD" id="cd01866">
    <property type="entry name" value="Rab2"/>
    <property type="match status" value="1"/>
</dbReference>
<evidence type="ECO:0000256" key="6">
    <source>
        <dbReference type="ARBA" id="ARBA00023289"/>
    </source>
</evidence>
<keyword evidence="2" id="KW-0547">Nucleotide-binding</keyword>
<dbReference type="InParanoid" id="G4VQ12"/>
<dbReference type="PROSITE" id="PS51419">
    <property type="entry name" value="RAB"/>
    <property type="match status" value="1"/>
</dbReference>
<dbReference type="Gene3D" id="3.40.50.300">
    <property type="entry name" value="P-loop containing nucleotide triphosphate hydrolases"/>
    <property type="match status" value="1"/>
</dbReference>
<keyword evidence="3" id="KW-0342">GTP-binding</keyword>
<reference evidence="10" key="2">
    <citation type="submission" date="2018-12" db="UniProtKB">
        <authorList>
            <consortium name="WormBaseParasite"/>
        </authorList>
    </citation>
    <scope>IDENTIFICATION</scope>
    <source>
        <strain evidence="10">Puerto Rican</strain>
    </source>
</reference>
<comment type="similarity">
    <text evidence="1">Belongs to the small GTPase superfamily. Rab family.</text>
</comment>
<dbReference type="NCBIfam" id="TIGR00231">
    <property type="entry name" value="small_GTP"/>
    <property type="match status" value="1"/>
</dbReference>
<dbReference type="OrthoDB" id="9989112at2759"/>
<evidence type="ECO:0000313" key="10">
    <source>
        <dbReference type="WBParaSite" id="Smp_022810.1"/>
    </source>
</evidence>
<dbReference type="InterPro" id="IPR050209">
    <property type="entry name" value="Rab_GTPases_membrane_traffic"/>
</dbReference>
<dbReference type="InterPro" id="IPR005225">
    <property type="entry name" value="Small_GTP-bd"/>
</dbReference>
<dbReference type="PhylomeDB" id="G4VQ12"/>
<evidence type="ECO:0000256" key="8">
    <source>
        <dbReference type="SAM" id="MobiDB-lite"/>
    </source>
</evidence>
<feature type="region of interest" description="Disordered" evidence="8">
    <location>
        <begin position="193"/>
        <end position="216"/>
    </location>
</feature>
<dbReference type="Pfam" id="PF00071">
    <property type="entry name" value="Ras"/>
    <property type="match status" value="1"/>
</dbReference>
<dbReference type="InterPro" id="IPR027417">
    <property type="entry name" value="P-loop_NTPase"/>
</dbReference>
<dbReference type="SMART" id="SM00175">
    <property type="entry name" value="RAB"/>
    <property type="match status" value="1"/>
</dbReference>
<dbReference type="KEGG" id="smm:Smp_022810.1"/>
<organism evidence="9 10">
    <name type="scientific">Schistosoma mansoni</name>
    <name type="common">Blood fluke</name>
    <dbReference type="NCBI Taxonomy" id="6183"/>
    <lineage>
        <taxon>Eukaryota</taxon>
        <taxon>Metazoa</taxon>
        <taxon>Spiralia</taxon>
        <taxon>Lophotrochozoa</taxon>
        <taxon>Platyhelminthes</taxon>
        <taxon>Trematoda</taxon>
        <taxon>Digenea</taxon>
        <taxon>Strigeidida</taxon>
        <taxon>Schistosomatoidea</taxon>
        <taxon>Schistosomatidae</taxon>
        <taxon>Schistosoma</taxon>
    </lineage>
</organism>
<dbReference type="WBParaSite" id="Smp_022810.1">
    <property type="protein sequence ID" value="Smp_022810.1"/>
    <property type="gene ID" value="Smp_022810"/>
</dbReference>
<dbReference type="CTD" id="8345133"/>
<dbReference type="PANTHER" id="PTHR47979">
    <property type="entry name" value="DRAB11-RELATED"/>
    <property type="match status" value="1"/>
</dbReference>
<evidence type="ECO:0000256" key="3">
    <source>
        <dbReference type="ARBA" id="ARBA00023134"/>
    </source>
</evidence>
<sequence>MSYAYLFKYIIIGDTAVGKSCLLLQFTDQRFQPVYDLTIGVEFGARMVNIGDKQIKLQVWDTAGQESFRSITRSYYRGAAGALLVYDVTRRDTFNHLASWLQDARQHASPNMVITLVGNKCDLDARREVKQEEAEAFARENNLLFVETSAKTGVNVEQAFATTARAIYERLQLGLLDINNDANGIKLGPQQINTRQTGSYGPVGSDSGGNLRRRCC</sequence>
<dbReference type="GO" id="GO:0005525">
    <property type="term" value="F:GTP binding"/>
    <property type="evidence" value="ECO:0007669"/>
    <property type="project" value="UniProtKB-KW"/>
</dbReference>
<dbReference type="RefSeq" id="XP_018653996.1">
    <property type="nucleotide sequence ID" value="XM_018788456.1"/>
</dbReference>
<name>G4VQ12_SCHMA</name>
<evidence type="ECO:0000256" key="2">
    <source>
        <dbReference type="ARBA" id="ARBA00022741"/>
    </source>
</evidence>
<dbReference type="InterPro" id="IPR001806">
    <property type="entry name" value="Small_GTPase"/>
</dbReference>
<evidence type="ECO:0000256" key="5">
    <source>
        <dbReference type="ARBA" id="ARBA00023288"/>
    </source>
</evidence>
<dbReference type="PROSITE" id="PS51420">
    <property type="entry name" value="RHO"/>
    <property type="match status" value="1"/>
</dbReference>
<evidence type="ECO:0000256" key="4">
    <source>
        <dbReference type="ARBA" id="ARBA00023136"/>
    </source>
</evidence>
<dbReference type="GO" id="GO:0012505">
    <property type="term" value="C:endomembrane system"/>
    <property type="evidence" value="ECO:0007669"/>
    <property type="project" value="UniProtKB-SubCell"/>
</dbReference>
<proteinExistence type="inferred from homology"/>
<keyword evidence="4" id="KW-0472">Membrane</keyword>
<protein>
    <submittedName>
        <fullName evidence="10">Putative rab-2,4,14</fullName>
    </submittedName>
</protein>
<comment type="subcellular location">
    <subcellularLocation>
        <location evidence="7">Endomembrane system</location>
        <topology evidence="7">Lipid-anchor</topology>
    </subcellularLocation>
</comment>
<dbReference type="PRINTS" id="PR00449">
    <property type="entry name" value="RASTRNSFRMNG"/>
</dbReference>
<dbReference type="SMART" id="SM00176">
    <property type="entry name" value="RAN"/>
    <property type="match status" value="1"/>
</dbReference>
<dbReference type="ExpressionAtlas" id="G4VQ12">
    <property type="expression patterns" value="baseline"/>
</dbReference>
<keyword evidence="9" id="KW-1185">Reference proteome</keyword>
<evidence type="ECO:0000256" key="7">
    <source>
        <dbReference type="ARBA" id="ARBA00037868"/>
    </source>
</evidence>